<dbReference type="HOGENOM" id="CLU_154327_0_0_2"/>
<evidence type="ECO:0000313" key="2">
    <source>
        <dbReference type="Proteomes" id="UP000000740"/>
    </source>
</evidence>
<dbReference type="AlphaFoldDB" id="B9LUI0"/>
<name>B9LUI0_HALLT</name>
<proteinExistence type="predicted"/>
<reference evidence="1 2" key="1">
    <citation type="journal article" date="2016" name="Stand. Genomic Sci.">
        <title>Complete genome sequence of the Antarctic Halorubrum lacusprofundi type strain ACAM 34.</title>
        <authorList>
            <person name="Anderson I.J."/>
            <person name="DasSarma P."/>
            <person name="Lucas S."/>
            <person name="Copeland A."/>
            <person name="Lapidus A."/>
            <person name="Del Rio T.G."/>
            <person name="Tice H."/>
            <person name="Dalin E."/>
            <person name="Bruce D.C."/>
            <person name="Goodwin L."/>
            <person name="Pitluck S."/>
            <person name="Sims D."/>
            <person name="Brettin T.S."/>
            <person name="Detter J.C."/>
            <person name="Han C.S."/>
            <person name="Larimer F."/>
            <person name="Hauser L."/>
            <person name="Land M."/>
            <person name="Ivanova N."/>
            <person name="Richardson P."/>
            <person name="Cavicchioli R."/>
            <person name="DasSarma S."/>
            <person name="Woese C.R."/>
            <person name="Kyrpides N.C."/>
        </authorList>
    </citation>
    <scope>NUCLEOTIDE SEQUENCE [LARGE SCALE GENOMIC DNA]</scope>
    <source>
        <strain evidence="2">ATCC 49239 / DSM 5036 / JCM 8891 / ACAM 34</strain>
    </source>
</reference>
<organism evidence="1 2">
    <name type="scientific">Halorubrum lacusprofundi (strain ATCC 49239 / DSM 5036 / JCM 8891 / ACAM 34)</name>
    <dbReference type="NCBI Taxonomy" id="416348"/>
    <lineage>
        <taxon>Archaea</taxon>
        <taxon>Methanobacteriati</taxon>
        <taxon>Methanobacteriota</taxon>
        <taxon>Stenosarchaea group</taxon>
        <taxon>Halobacteria</taxon>
        <taxon>Halobacteriales</taxon>
        <taxon>Haloferacaceae</taxon>
        <taxon>Halorubrum</taxon>
    </lineage>
</organism>
<dbReference type="Proteomes" id="UP000000740">
    <property type="component" value="Chromosome 1"/>
</dbReference>
<accession>B9LUI0</accession>
<keyword evidence="2" id="KW-1185">Reference proteome</keyword>
<dbReference type="RefSeq" id="WP_012659967.1">
    <property type="nucleotide sequence ID" value="NC_012029.1"/>
</dbReference>
<evidence type="ECO:0008006" key="3">
    <source>
        <dbReference type="Google" id="ProtNLM"/>
    </source>
</evidence>
<dbReference type="eggNOG" id="arCOG07583">
    <property type="taxonomic scope" value="Archaea"/>
</dbReference>
<dbReference type="EMBL" id="CP001365">
    <property type="protein sequence ID" value="ACM56337.1"/>
    <property type="molecule type" value="Genomic_DNA"/>
</dbReference>
<protein>
    <recommendedName>
        <fullName evidence="3">Peptide ABC transporter ATP-binding protein</fullName>
    </recommendedName>
</protein>
<evidence type="ECO:0000313" key="1">
    <source>
        <dbReference type="EMBL" id="ACM56337.1"/>
    </source>
</evidence>
<dbReference type="GeneID" id="7400208"/>
<dbReference type="KEGG" id="hla:Hlac_0735"/>
<sequence length="128" mass="13607">MNRTEEKVPLSIGTDNLTLTVDGIELDVHSTGERLFIEVDSVRDAIRAVRTVPDGDVRGSAAFLTATDLTIEVRVRGRTVVVIGADARPGVLSHRLGVAPAEFRVIGAVDAVASGLATMKGAGRRLFR</sequence>
<gene>
    <name evidence="1" type="ordered locus">Hlac_0735</name>
</gene>